<dbReference type="Gene3D" id="3.40.50.10190">
    <property type="entry name" value="BRCT domain"/>
    <property type="match status" value="3"/>
</dbReference>
<evidence type="ECO:0000259" key="2">
    <source>
        <dbReference type="PROSITE" id="PS50172"/>
    </source>
</evidence>
<feature type="compositionally biased region" description="Polar residues" evidence="1">
    <location>
        <begin position="941"/>
        <end position="950"/>
    </location>
</feature>
<evidence type="ECO:0000256" key="1">
    <source>
        <dbReference type="SAM" id="MobiDB-lite"/>
    </source>
</evidence>
<dbReference type="AlphaFoldDB" id="A0A0E0NTZ2"/>
<reference evidence="3" key="2">
    <citation type="submission" date="2015-06" db="UniProtKB">
        <authorList>
            <consortium name="EnsemblPlants"/>
        </authorList>
    </citation>
    <scope>IDENTIFICATION</scope>
</reference>
<dbReference type="Gramene" id="ORUFI03G15070.1">
    <property type="protein sequence ID" value="ORUFI03G15070.1"/>
    <property type="gene ID" value="ORUFI03G15070"/>
</dbReference>
<dbReference type="InterPro" id="IPR044254">
    <property type="entry name" value="At4g02110-like"/>
</dbReference>
<dbReference type="SMART" id="SM00292">
    <property type="entry name" value="BRCT"/>
    <property type="match status" value="2"/>
</dbReference>
<dbReference type="InterPro" id="IPR001357">
    <property type="entry name" value="BRCT_dom"/>
</dbReference>
<feature type="region of interest" description="Disordered" evidence="1">
    <location>
        <begin position="381"/>
        <end position="491"/>
    </location>
</feature>
<organism evidence="3 4">
    <name type="scientific">Oryza rufipogon</name>
    <name type="common">Brownbeard rice</name>
    <name type="synonym">Asian wild rice</name>
    <dbReference type="NCBI Taxonomy" id="4529"/>
    <lineage>
        <taxon>Eukaryota</taxon>
        <taxon>Viridiplantae</taxon>
        <taxon>Streptophyta</taxon>
        <taxon>Embryophyta</taxon>
        <taxon>Tracheophyta</taxon>
        <taxon>Spermatophyta</taxon>
        <taxon>Magnoliopsida</taxon>
        <taxon>Liliopsida</taxon>
        <taxon>Poales</taxon>
        <taxon>Poaceae</taxon>
        <taxon>BOP clade</taxon>
        <taxon>Oryzoideae</taxon>
        <taxon>Oryzeae</taxon>
        <taxon>Oryzinae</taxon>
        <taxon>Oryza</taxon>
    </lineage>
</organism>
<dbReference type="eggNOG" id="KOG1929">
    <property type="taxonomic scope" value="Eukaryota"/>
</dbReference>
<protein>
    <recommendedName>
        <fullName evidence="2">BRCT domain-containing protein</fullName>
    </recommendedName>
</protein>
<sequence length="1052" mass="114135">MASPISGSDDDDEHLFAGVRFFLVGFDPLSESQYRSEMVRRSGVDAGRFGSGCTHVIVCGLVYDDPACVAARAEGKKVVTELWVEASLDRGMLADADRVMYWPVRDLNGIAGSESLRICLTGYQRSDREDIMSMVSLMGAQFSKSLNPDVVTHLICYKFEGEKYEAAKKAKLKFNFNIKLVNHRWLEDCLKCWKILPVDDYSKSSWELEIMEAQAKDSEDEEDVGQRSFRNKIVRSTLNPKGSAGTSANPVVNAPIRSPTISSGNIGMVLEKQPNIPGEIRKAEDAVNRIHDVAAQGTPRTRLAMSANTDFSTPSQIPFIHSDSRGDAAVRDLKNADQIQGNKHKDVGTKTLDVTSGASGTPCSSKMVVSANHNVHSLNKTNFVEDHGDTDASKADLTTPSREILPANVLDSSNVARGRSQEDYGATCTPDAAAGTNPSEANNVDLGKQQSGSSKSRSRTALKHGNLVDGIKLPEDSSSETNAQPPPKPKELLATSLSATVHDVKRCPDFSFQNKDGDYAQDSGNALNQDGSPLMRKTENVLAKVRTSDISLHSSRKSKLVPSSGNGDTEMSDALDIEKNKAAVASNCKPEKVVPDENIKADQLKDFPGTSNNVLRQTGYLKKVASRKGMKASTKRPRSASKVVDEPVVDDGMTKTVVSESEPDKMIAHKHIGETAKDGPDSVNAAEHRTNSSDKVLTDGASRISRRLQNVHTMKNDRHAASNLESSKMISEENTGIGITPKKFVSNATTEGHQTNSPKMLPNTSMRNTFAKRSRVSDTKMTGESSADKTETVAGKSLFDDLFPSQNIDHPKKLSSSASADGCGSLSCKNASPARVRNAVAKRKIKALEDKSDSKLGKIGGAIVSAAKAVASRGIEESSCNINKVSSDQNSVKTDGMRDVSGLFSSDTSVIDRSENLNNSKLRCSKRNKSLSLDHEKENMQDNGTLSSKSNGRTAIMISNLDANSMKHGANMFNEPNRIKGNGPGTLITPEPTCFILSGHRQQRKDYRSILRRLKARVCRDSHHWSYQATHFIAPDPLKRTEKFFAAAAAGK</sequence>
<dbReference type="EnsemblPlants" id="ORUFI03G15070.1">
    <property type="protein sequence ID" value="ORUFI03G15070.1"/>
    <property type="gene ID" value="ORUFI03G15070"/>
</dbReference>
<dbReference type="Pfam" id="PF12738">
    <property type="entry name" value="PTCB-BRCT"/>
    <property type="match status" value="1"/>
</dbReference>
<accession>A0A0E0NTZ2</accession>
<reference evidence="4" key="1">
    <citation type="submission" date="2013-06" db="EMBL/GenBank/DDBJ databases">
        <authorList>
            <person name="Zhao Q."/>
        </authorList>
    </citation>
    <scope>NUCLEOTIDE SEQUENCE</scope>
    <source>
        <strain evidence="4">cv. W1943</strain>
    </source>
</reference>
<dbReference type="HOGENOM" id="CLU_007582_0_0_1"/>
<proteinExistence type="predicted"/>
<dbReference type="PANTHER" id="PTHR47181">
    <property type="entry name" value="BRCA1 C TERMINUS DOMAIN CONTAINING PROTEIN, EXPRESSED"/>
    <property type="match status" value="1"/>
</dbReference>
<dbReference type="SUPFAM" id="SSF52113">
    <property type="entry name" value="BRCT domain"/>
    <property type="match status" value="2"/>
</dbReference>
<dbReference type="InterPro" id="IPR036420">
    <property type="entry name" value="BRCT_dom_sf"/>
</dbReference>
<evidence type="ECO:0000313" key="4">
    <source>
        <dbReference type="Proteomes" id="UP000008022"/>
    </source>
</evidence>
<name>A0A0E0NTZ2_ORYRU</name>
<feature type="compositionally biased region" description="Polar residues" evidence="1">
    <location>
        <begin position="352"/>
        <end position="363"/>
    </location>
</feature>
<dbReference type="STRING" id="4529.A0A0E0NTZ2"/>
<feature type="region of interest" description="Disordered" evidence="1">
    <location>
        <begin position="772"/>
        <end position="791"/>
    </location>
</feature>
<keyword evidence="4" id="KW-1185">Reference proteome</keyword>
<feature type="region of interest" description="Disordered" evidence="1">
    <location>
        <begin position="928"/>
        <end position="950"/>
    </location>
</feature>
<feature type="domain" description="BRCT" evidence="2">
    <location>
        <begin position="114"/>
        <end position="203"/>
    </location>
</feature>
<dbReference type="Proteomes" id="UP000008022">
    <property type="component" value="Unassembled WGS sequence"/>
</dbReference>
<evidence type="ECO:0000313" key="3">
    <source>
        <dbReference type="EnsemblPlants" id="ORUFI03G15070.1"/>
    </source>
</evidence>
<feature type="region of interest" description="Disordered" evidence="1">
    <location>
        <begin position="338"/>
        <end position="363"/>
    </location>
</feature>
<dbReference type="PANTHER" id="PTHR47181:SF2">
    <property type="entry name" value="BRCA1 C TERMINUS DOMAIN CONTAINING PROTEIN, EXPRESSED"/>
    <property type="match status" value="1"/>
</dbReference>
<dbReference type="OMA" id="TIPCQYA"/>
<feature type="compositionally biased region" description="Basic and acidic residues" evidence="1">
    <location>
        <begin position="383"/>
        <end position="394"/>
    </location>
</feature>
<feature type="domain" description="BRCT" evidence="2">
    <location>
        <begin position="11"/>
        <end position="101"/>
    </location>
</feature>
<dbReference type="PROSITE" id="PS50172">
    <property type="entry name" value="BRCT"/>
    <property type="match status" value="2"/>
</dbReference>